<protein>
    <recommendedName>
        <fullName evidence="7">Flagellar protein FliT</fullName>
    </recommendedName>
</protein>
<dbReference type="InterPro" id="IPR008622">
    <property type="entry name" value="FliT"/>
</dbReference>
<keyword evidence="2" id="KW-0963">Cytoplasm</keyword>
<proteinExistence type="inferred from homology"/>
<evidence type="ECO:0000256" key="6">
    <source>
        <dbReference type="ARBA" id="ARBA00093785"/>
    </source>
</evidence>
<evidence type="ECO:0000256" key="3">
    <source>
        <dbReference type="ARBA" id="ARBA00022795"/>
    </source>
</evidence>
<evidence type="ECO:0000256" key="1">
    <source>
        <dbReference type="ARBA" id="ARBA00004514"/>
    </source>
</evidence>
<evidence type="ECO:0000256" key="7">
    <source>
        <dbReference type="ARBA" id="ARBA00093797"/>
    </source>
</evidence>
<comment type="subcellular location">
    <subcellularLocation>
        <location evidence="1">Cytoplasm</location>
        <location evidence="1">Cytosol</location>
    </subcellularLocation>
</comment>
<keyword evidence="4" id="KW-0143">Chaperone</keyword>
<name>A0ABV4DXZ1_9CLOT</name>
<keyword evidence="9" id="KW-1185">Reference proteome</keyword>
<dbReference type="Pfam" id="PF05400">
    <property type="entry name" value="FliT"/>
    <property type="match status" value="1"/>
</dbReference>
<gene>
    <name evidence="8" type="ORF">AB8S09_05235</name>
</gene>
<evidence type="ECO:0000313" key="9">
    <source>
        <dbReference type="Proteomes" id="UP001565220"/>
    </source>
</evidence>
<reference evidence="8 9" key="1">
    <citation type="submission" date="2024-08" db="EMBL/GenBank/DDBJ databases">
        <title>Clostridium lapicellarii sp. nov., and Clostridium renhuaiense sp. nov., two species isolated from the mud in a fermentation cellar used for producing sauce-flavour Chinese liquors.</title>
        <authorList>
            <person name="Yang F."/>
            <person name="Wang H."/>
            <person name="Chen L.Q."/>
            <person name="Zhou N."/>
            <person name="Lu J.J."/>
            <person name="Pu X.X."/>
            <person name="Wan B."/>
            <person name="Wang L."/>
            <person name="Liu S.J."/>
        </authorList>
    </citation>
    <scope>NUCLEOTIDE SEQUENCE [LARGE SCALE GENOMIC DNA]</scope>
    <source>
        <strain evidence="8 9">MT-113</strain>
    </source>
</reference>
<evidence type="ECO:0000313" key="8">
    <source>
        <dbReference type="EMBL" id="MEY8763053.1"/>
    </source>
</evidence>
<evidence type="ECO:0000256" key="2">
    <source>
        <dbReference type="ARBA" id="ARBA00022490"/>
    </source>
</evidence>
<comment type="caution">
    <text evidence="8">The sequence shown here is derived from an EMBL/GenBank/DDBJ whole genome shotgun (WGS) entry which is preliminary data.</text>
</comment>
<accession>A0ABV4DXZ1</accession>
<dbReference type="Proteomes" id="UP001565220">
    <property type="component" value="Unassembled WGS sequence"/>
</dbReference>
<organism evidence="8 9">
    <name type="scientific">Clostridium lapidicellarium</name>
    <dbReference type="NCBI Taxonomy" id="3240931"/>
    <lineage>
        <taxon>Bacteria</taxon>
        <taxon>Bacillati</taxon>
        <taxon>Bacillota</taxon>
        <taxon>Clostridia</taxon>
        <taxon>Eubacteriales</taxon>
        <taxon>Clostridiaceae</taxon>
        <taxon>Clostridium</taxon>
    </lineage>
</organism>
<comment type="function">
    <text evidence="5">May act as an export chaperone for the filament capping protein FliD.</text>
</comment>
<sequence length="113" mass="12945">MKRNVEGILTDYKKCTENIIEILKKSDFDSLQNEMKIRQCILDKLIFNDDKKAEARNVYRKLDIGKVENEAESLMKEKTLSIKEKLKDISVKKTASNAYGNIGGSAKIFSKKI</sequence>
<keyword evidence="3" id="KW-1005">Bacterial flagellum biogenesis</keyword>
<evidence type="ECO:0000256" key="4">
    <source>
        <dbReference type="ARBA" id="ARBA00023186"/>
    </source>
</evidence>
<evidence type="ECO:0000256" key="5">
    <source>
        <dbReference type="ARBA" id="ARBA00093765"/>
    </source>
</evidence>
<dbReference type="RefSeq" id="WP_369868615.1">
    <property type="nucleotide sequence ID" value="NZ_JBGFFE010000005.1"/>
</dbReference>
<comment type="similarity">
    <text evidence="6">Belongs to the bacillales FliT family.</text>
</comment>
<dbReference type="EMBL" id="JBGFFE010000005">
    <property type="protein sequence ID" value="MEY8763053.1"/>
    <property type="molecule type" value="Genomic_DNA"/>
</dbReference>